<keyword evidence="1" id="KW-0732">Signal</keyword>
<evidence type="ECO:0000313" key="2">
    <source>
        <dbReference type="EMBL" id="KAH6680100.1"/>
    </source>
</evidence>
<dbReference type="EMBL" id="JAGSXJ010000020">
    <property type="protein sequence ID" value="KAH6680100.1"/>
    <property type="molecule type" value="Genomic_DNA"/>
</dbReference>
<evidence type="ECO:0000313" key="3">
    <source>
        <dbReference type="Proteomes" id="UP000770015"/>
    </source>
</evidence>
<accession>A0A9P9A8F5</accession>
<name>A0A9P9A8F5_9PEZI</name>
<dbReference type="OrthoDB" id="4840711at2759"/>
<feature type="signal peptide" evidence="1">
    <location>
        <begin position="1"/>
        <end position="26"/>
    </location>
</feature>
<keyword evidence="3" id="KW-1185">Reference proteome</keyword>
<dbReference type="AlphaFoldDB" id="A0A9P9A8F5"/>
<gene>
    <name evidence="2" type="ORF">F5X68DRAFT_234617</name>
</gene>
<feature type="chain" id="PRO_5040223348" evidence="1">
    <location>
        <begin position="27"/>
        <end position="291"/>
    </location>
</feature>
<reference evidence="2" key="1">
    <citation type="journal article" date="2021" name="Nat. Commun.">
        <title>Genetic determinants of endophytism in the Arabidopsis root mycobiome.</title>
        <authorList>
            <person name="Mesny F."/>
            <person name="Miyauchi S."/>
            <person name="Thiergart T."/>
            <person name="Pickel B."/>
            <person name="Atanasova L."/>
            <person name="Karlsson M."/>
            <person name="Huettel B."/>
            <person name="Barry K.W."/>
            <person name="Haridas S."/>
            <person name="Chen C."/>
            <person name="Bauer D."/>
            <person name="Andreopoulos W."/>
            <person name="Pangilinan J."/>
            <person name="LaButti K."/>
            <person name="Riley R."/>
            <person name="Lipzen A."/>
            <person name="Clum A."/>
            <person name="Drula E."/>
            <person name="Henrissat B."/>
            <person name="Kohler A."/>
            <person name="Grigoriev I.V."/>
            <person name="Martin F.M."/>
            <person name="Hacquard S."/>
        </authorList>
    </citation>
    <scope>NUCLEOTIDE SEQUENCE</scope>
    <source>
        <strain evidence="2">MPI-SDFR-AT-0117</strain>
    </source>
</reference>
<proteinExistence type="predicted"/>
<protein>
    <submittedName>
        <fullName evidence="2">Uncharacterized protein</fullName>
    </submittedName>
</protein>
<organism evidence="2 3">
    <name type="scientific">Plectosphaerella plurivora</name>
    <dbReference type="NCBI Taxonomy" id="936078"/>
    <lineage>
        <taxon>Eukaryota</taxon>
        <taxon>Fungi</taxon>
        <taxon>Dikarya</taxon>
        <taxon>Ascomycota</taxon>
        <taxon>Pezizomycotina</taxon>
        <taxon>Sordariomycetes</taxon>
        <taxon>Hypocreomycetidae</taxon>
        <taxon>Glomerellales</taxon>
        <taxon>Plectosphaerellaceae</taxon>
        <taxon>Plectosphaerella</taxon>
    </lineage>
</organism>
<sequence length="291" mass="32204">MALLKLNLSLVCLFVLIATLANVLEAADLRNRKAPQGALGVRLDHHFALNNRKNKQEADYRYRWLFSTYLVFKESVENVSPAQLQQMAIDAHAEMQEDILQYNPEFDENGKPVNLPTVITILAFDNKIILSSSQRGASGFINGLPDSPVKEALDICQAAFASGAYASKRPPPAGQTPDHRFSRKCGEIFAFHQYYQMGNEDMTTREPKARVLAVGNVEWRRAAQYMDPCGTNIKTKWGCDITVPEVGAVVLGNEGTAPYDLNEIAGGIDGIGQIQSCRKNFVLWSRKPASA</sequence>
<dbReference type="Proteomes" id="UP000770015">
    <property type="component" value="Unassembled WGS sequence"/>
</dbReference>
<evidence type="ECO:0000256" key="1">
    <source>
        <dbReference type="SAM" id="SignalP"/>
    </source>
</evidence>
<comment type="caution">
    <text evidence="2">The sequence shown here is derived from an EMBL/GenBank/DDBJ whole genome shotgun (WGS) entry which is preliminary data.</text>
</comment>